<organism evidence="4 5">
    <name type="scientific">Hortaea werneckii EXF-2000</name>
    <dbReference type="NCBI Taxonomy" id="1157616"/>
    <lineage>
        <taxon>Eukaryota</taxon>
        <taxon>Fungi</taxon>
        <taxon>Dikarya</taxon>
        <taxon>Ascomycota</taxon>
        <taxon>Pezizomycotina</taxon>
        <taxon>Dothideomycetes</taxon>
        <taxon>Dothideomycetidae</taxon>
        <taxon>Mycosphaerellales</taxon>
        <taxon>Teratosphaeriaceae</taxon>
        <taxon>Hortaea</taxon>
    </lineage>
</organism>
<dbReference type="PROSITE" id="PS00463">
    <property type="entry name" value="ZN2_CY6_FUNGAL_1"/>
    <property type="match status" value="1"/>
</dbReference>
<dbReference type="EMBL" id="MUNK01000256">
    <property type="protein sequence ID" value="OTA24172.1"/>
    <property type="molecule type" value="Genomic_DNA"/>
</dbReference>
<protein>
    <recommendedName>
        <fullName evidence="3">Zn(2)-C6 fungal-type domain-containing protein</fullName>
    </recommendedName>
</protein>
<dbReference type="GO" id="GO:0008270">
    <property type="term" value="F:zinc ion binding"/>
    <property type="evidence" value="ECO:0007669"/>
    <property type="project" value="InterPro"/>
</dbReference>
<sequence>MPRILTASSCLTCRRRKLKCDEAQPVCQRCARADRYCDRNHAIQFRHHSLTDEHASNSPLELDPKDALQEAEVARLFHHYVRNLASWYDLSDSARHFLKHVPHEALSQPLLFNALIAFAAIHLSRTKAPSLQARAERHHARCVQLLIELSGEQVKALGGIALASVCLLRSYEILAEDFDPNRHLSGAYALAASQGLDLSAPSILRAGFFNYLREDITFSLITRQPLKLDSKRLDIEYDPVTDEDQLNVATLHLARIVNTAFGGQLTANKSHVLESRLEQWHDSLPAHFRPYHDSAEGSGSVFPTVRMLAECHASVAHYYLVAKSIVAMHQAQEGSVRADLHCWAVRLCGIAFSYDTPAVIVNWFGPVSYCGRYLQDESLQTDLIRRLQSYKKDTGWPVQRFIDDLKKHWAGDSR</sequence>
<dbReference type="GO" id="GO:0000981">
    <property type="term" value="F:DNA-binding transcription factor activity, RNA polymerase II-specific"/>
    <property type="evidence" value="ECO:0007669"/>
    <property type="project" value="InterPro"/>
</dbReference>
<dbReference type="PROSITE" id="PS50048">
    <property type="entry name" value="ZN2_CY6_FUNGAL_2"/>
    <property type="match status" value="1"/>
</dbReference>
<comment type="caution">
    <text evidence="4">The sequence shown here is derived from an EMBL/GenBank/DDBJ whole genome shotgun (WGS) entry which is preliminary data.</text>
</comment>
<dbReference type="InterPro" id="IPR036864">
    <property type="entry name" value="Zn2-C6_fun-type_DNA-bd_sf"/>
</dbReference>
<dbReference type="PANTHER" id="PTHR37534">
    <property type="entry name" value="TRANSCRIPTIONAL ACTIVATOR PROTEIN UGA3"/>
    <property type="match status" value="1"/>
</dbReference>
<reference evidence="4 5" key="1">
    <citation type="submission" date="2017-01" db="EMBL/GenBank/DDBJ databases">
        <title>The recent genome duplication of the halophilic yeast Hortaea werneckii: insights from long-read sequencing.</title>
        <authorList>
            <person name="Sinha S."/>
            <person name="Flibotte S."/>
            <person name="Neira M."/>
            <person name="Lenassi M."/>
            <person name="Gostincar C."/>
            <person name="Stajich J.E."/>
            <person name="Nislow C.E."/>
        </authorList>
    </citation>
    <scope>NUCLEOTIDE SEQUENCE [LARGE SCALE GENOMIC DNA]</scope>
    <source>
        <strain evidence="4 5">EXF-2000</strain>
    </source>
</reference>
<dbReference type="InterPro" id="IPR001138">
    <property type="entry name" value="Zn2Cys6_DnaBD"/>
</dbReference>
<comment type="subcellular location">
    <subcellularLocation>
        <location evidence="1">Nucleus</location>
    </subcellularLocation>
</comment>
<accession>A0A1Z5STP7</accession>
<dbReference type="Pfam" id="PF00172">
    <property type="entry name" value="Zn_clus"/>
    <property type="match status" value="1"/>
</dbReference>
<evidence type="ECO:0000313" key="5">
    <source>
        <dbReference type="Proteomes" id="UP000194280"/>
    </source>
</evidence>
<dbReference type="Proteomes" id="UP000194280">
    <property type="component" value="Unassembled WGS sequence"/>
</dbReference>
<dbReference type="SMART" id="SM00066">
    <property type="entry name" value="GAL4"/>
    <property type="match status" value="1"/>
</dbReference>
<proteinExistence type="predicted"/>
<dbReference type="GO" id="GO:0000976">
    <property type="term" value="F:transcription cis-regulatory region binding"/>
    <property type="evidence" value="ECO:0007669"/>
    <property type="project" value="TreeGrafter"/>
</dbReference>
<dbReference type="SUPFAM" id="SSF57701">
    <property type="entry name" value="Zn2/Cys6 DNA-binding domain"/>
    <property type="match status" value="1"/>
</dbReference>
<dbReference type="CDD" id="cd12148">
    <property type="entry name" value="fungal_TF_MHR"/>
    <property type="match status" value="1"/>
</dbReference>
<dbReference type="VEuPathDB" id="FungiDB:BTJ68_11676"/>
<gene>
    <name evidence="4" type="ORF">BTJ68_11676</name>
</gene>
<dbReference type="GO" id="GO:0005634">
    <property type="term" value="C:nucleus"/>
    <property type="evidence" value="ECO:0007669"/>
    <property type="project" value="UniProtKB-SubCell"/>
</dbReference>
<dbReference type="STRING" id="1157616.A0A1Z5STP7"/>
<dbReference type="InParanoid" id="A0A1Z5STP7"/>
<dbReference type="PANTHER" id="PTHR37534:SF2">
    <property type="entry name" value="N-ACETYLTRANSFERASE DOMAIN-CONTAINING PROTEIN"/>
    <property type="match status" value="1"/>
</dbReference>
<dbReference type="Gene3D" id="4.10.240.10">
    <property type="entry name" value="Zn(2)-C6 fungal-type DNA-binding domain"/>
    <property type="match status" value="1"/>
</dbReference>
<dbReference type="AlphaFoldDB" id="A0A1Z5STP7"/>
<dbReference type="GO" id="GO:0045944">
    <property type="term" value="P:positive regulation of transcription by RNA polymerase II"/>
    <property type="evidence" value="ECO:0007669"/>
    <property type="project" value="TreeGrafter"/>
</dbReference>
<dbReference type="InterPro" id="IPR021858">
    <property type="entry name" value="Fun_TF"/>
</dbReference>
<evidence type="ECO:0000259" key="3">
    <source>
        <dbReference type="PROSITE" id="PS50048"/>
    </source>
</evidence>
<evidence type="ECO:0000313" key="4">
    <source>
        <dbReference type="EMBL" id="OTA24172.1"/>
    </source>
</evidence>
<dbReference type="OrthoDB" id="407832at2759"/>
<evidence type="ECO:0000256" key="2">
    <source>
        <dbReference type="ARBA" id="ARBA00023242"/>
    </source>
</evidence>
<keyword evidence="2" id="KW-0539">Nucleus</keyword>
<keyword evidence="5" id="KW-1185">Reference proteome</keyword>
<feature type="domain" description="Zn(2)-C6 fungal-type" evidence="3">
    <location>
        <begin position="9"/>
        <end position="37"/>
    </location>
</feature>
<name>A0A1Z5STP7_HORWE</name>
<dbReference type="CDD" id="cd00067">
    <property type="entry name" value="GAL4"/>
    <property type="match status" value="1"/>
</dbReference>
<dbReference type="Pfam" id="PF11951">
    <property type="entry name" value="Fungal_trans_2"/>
    <property type="match status" value="1"/>
</dbReference>
<evidence type="ECO:0000256" key="1">
    <source>
        <dbReference type="ARBA" id="ARBA00004123"/>
    </source>
</evidence>